<dbReference type="EMBL" id="CP097502">
    <property type="protein sequence ID" value="URD74697.1"/>
    <property type="molecule type" value="Genomic_DNA"/>
</dbReference>
<sequence length="107" mass="11506">MSWSVQVAVGVVEEKESCQERASAATWLVQKQTHSLPPPPAAAAALFFAKYSSARARFFATDGFTHFFRPGNAVSVQPAASNFSLAAAEKARAFTFTLTDKAPSPRI</sequence>
<proteinExistence type="predicted"/>
<dbReference type="OrthoDB" id="10495211at2759"/>
<keyword evidence="2" id="KW-1185">Reference proteome</keyword>
<name>A0A9E7EE34_9LILI</name>
<dbReference type="Proteomes" id="UP001055439">
    <property type="component" value="Chromosome 1"/>
</dbReference>
<reference evidence="1" key="1">
    <citation type="submission" date="2022-05" db="EMBL/GenBank/DDBJ databases">
        <title>The Musa troglodytarum L. genome provides insights into the mechanism of non-climacteric behaviour and enrichment of carotenoids.</title>
        <authorList>
            <person name="Wang J."/>
        </authorList>
    </citation>
    <scope>NUCLEOTIDE SEQUENCE</scope>
    <source>
        <tissue evidence="1">Leaf</tissue>
    </source>
</reference>
<gene>
    <name evidence="1" type="ORF">MUK42_34756</name>
</gene>
<dbReference type="AlphaFoldDB" id="A0A9E7EE34"/>
<organism evidence="1 2">
    <name type="scientific">Musa troglodytarum</name>
    <name type="common">fe'i banana</name>
    <dbReference type="NCBI Taxonomy" id="320322"/>
    <lineage>
        <taxon>Eukaryota</taxon>
        <taxon>Viridiplantae</taxon>
        <taxon>Streptophyta</taxon>
        <taxon>Embryophyta</taxon>
        <taxon>Tracheophyta</taxon>
        <taxon>Spermatophyta</taxon>
        <taxon>Magnoliopsida</taxon>
        <taxon>Liliopsida</taxon>
        <taxon>Zingiberales</taxon>
        <taxon>Musaceae</taxon>
        <taxon>Musa</taxon>
    </lineage>
</organism>
<protein>
    <submittedName>
        <fullName evidence="1">Uncharacterized protein</fullName>
    </submittedName>
</protein>
<accession>A0A9E7EE34</accession>
<evidence type="ECO:0000313" key="1">
    <source>
        <dbReference type="EMBL" id="URD74697.1"/>
    </source>
</evidence>
<evidence type="ECO:0000313" key="2">
    <source>
        <dbReference type="Proteomes" id="UP001055439"/>
    </source>
</evidence>